<accession>A0AAD5YI51</accession>
<evidence type="ECO:0000256" key="1">
    <source>
        <dbReference type="SAM" id="Coils"/>
    </source>
</evidence>
<keyword evidence="1" id="KW-0175">Coiled coil</keyword>
<gene>
    <name evidence="2" type="ORF">NLI96_g6413</name>
</gene>
<evidence type="ECO:0000313" key="2">
    <source>
        <dbReference type="EMBL" id="KAJ3483278.1"/>
    </source>
</evidence>
<comment type="caution">
    <text evidence="2">The sequence shown here is derived from an EMBL/GenBank/DDBJ whole genome shotgun (WGS) entry which is preliminary data.</text>
</comment>
<protein>
    <submittedName>
        <fullName evidence="2">Uncharacterized protein</fullName>
    </submittedName>
</protein>
<dbReference type="Proteomes" id="UP001212997">
    <property type="component" value="Unassembled WGS sequence"/>
</dbReference>
<proteinExistence type="predicted"/>
<feature type="coiled-coil region" evidence="1">
    <location>
        <begin position="147"/>
        <end position="181"/>
    </location>
</feature>
<organism evidence="2 3">
    <name type="scientific">Meripilus lineatus</name>
    <dbReference type="NCBI Taxonomy" id="2056292"/>
    <lineage>
        <taxon>Eukaryota</taxon>
        <taxon>Fungi</taxon>
        <taxon>Dikarya</taxon>
        <taxon>Basidiomycota</taxon>
        <taxon>Agaricomycotina</taxon>
        <taxon>Agaricomycetes</taxon>
        <taxon>Polyporales</taxon>
        <taxon>Meripilaceae</taxon>
        <taxon>Meripilus</taxon>
    </lineage>
</organism>
<dbReference type="EMBL" id="JANAWD010000234">
    <property type="protein sequence ID" value="KAJ3483278.1"/>
    <property type="molecule type" value="Genomic_DNA"/>
</dbReference>
<evidence type="ECO:0000313" key="3">
    <source>
        <dbReference type="Proteomes" id="UP001212997"/>
    </source>
</evidence>
<reference evidence="2" key="1">
    <citation type="submission" date="2022-07" db="EMBL/GenBank/DDBJ databases">
        <title>Genome Sequence of Physisporinus lineatus.</title>
        <authorList>
            <person name="Buettner E."/>
        </authorList>
    </citation>
    <scope>NUCLEOTIDE SEQUENCE</scope>
    <source>
        <strain evidence="2">VT162</strain>
    </source>
</reference>
<dbReference type="AlphaFoldDB" id="A0AAD5YI51"/>
<keyword evidence="3" id="KW-1185">Reference proteome</keyword>
<name>A0AAD5YI51_9APHY</name>
<sequence length="309" mass="34334">MTRLSVTTYSPAISPSSFLTTMSTSTYPAPPEDTIQPNWDSETVKEISLVTQELTAYSVSIEDSFGLLNEQLTQIRSEEGTSQELRDFINGYLAPIENYRRTFTELFQRSRTRISGSVQSAANDVATTLSEVICSEKISLEHKIAEIAKLLERSHREQNDAKQLVQEVASLKSNVSSLYHEWESTLKQSQTATISRSVEAPSELSSSVSALGNILPSHPPSGIMAGGISTAGIFDFFGLKGSDFSIQFEEKESKIADIDIDAEQTPNYAGFSKCGVQNCVTFEIEYVHPEALRSRLWFPNPSRRINWIL</sequence>